<dbReference type="EnsemblPlants" id="AUR62022528-RA">
    <property type="protein sequence ID" value="AUR62022528-RA:cds"/>
    <property type="gene ID" value="AUR62022528"/>
</dbReference>
<accession>A0A803M2T0</accession>
<dbReference type="InterPro" id="IPR038765">
    <property type="entry name" value="Papain-like_cys_pep_sf"/>
</dbReference>
<dbReference type="Gene3D" id="3.40.395.10">
    <property type="entry name" value="Adenoviral Proteinase, Chain A"/>
    <property type="match status" value="1"/>
</dbReference>
<proteinExistence type="predicted"/>
<reference evidence="1" key="1">
    <citation type="journal article" date="2017" name="Nature">
        <title>The genome of Chenopodium quinoa.</title>
        <authorList>
            <person name="Jarvis D.E."/>
            <person name="Ho Y.S."/>
            <person name="Lightfoot D.J."/>
            <person name="Schmoeckel S.M."/>
            <person name="Li B."/>
            <person name="Borm T.J.A."/>
            <person name="Ohyanagi H."/>
            <person name="Mineta K."/>
            <person name="Michell C.T."/>
            <person name="Saber N."/>
            <person name="Kharbatia N.M."/>
            <person name="Rupper R.R."/>
            <person name="Sharp A.R."/>
            <person name="Dally N."/>
            <person name="Boughton B.A."/>
            <person name="Woo Y.H."/>
            <person name="Gao G."/>
            <person name="Schijlen E.G.W.M."/>
            <person name="Guo X."/>
            <person name="Momin A.A."/>
            <person name="Negrao S."/>
            <person name="Al-Babili S."/>
            <person name="Gehring C."/>
            <person name="Roessner U."/>
            <person name="Jung C."/>
            <person name="Murphy K."/>
            <person name="Arold S.T."/>
            <person name="Gojobori T."/>
            <person name="van der Linden C.G."/>
            <person name="van Loo E.N."/>
            <person name="Jellen E.N."/>
            <person name="Maughan P.J."/>
            <person name="Tester M."/>
        </authorList>
    </citation>
    <scope>NUCLEOTIDE SEQUENCE [LARGE SCALE GENOMIC DNA]</scope>
    <source>
        <strain evidence="1">cv. PI 614886</strain>
    </source>
</reference>
<organism evidence="1 2">
    <name type="scientific">Chenopodium quinoa</name>
    <name type="common">Quinoa</name>
    <dbReference type="NCBI Taxonomy" id="63459"/>
    <lineage>
        <taxon>Eukaryota</taxon>
        <taxon>Viridiplantae</taxon>
        <taxon>Streptophyta</taxon>
        <taxon>Embryophyta</taxon>
        <taxon>Tracheophyta</taxon>
        <taxon>Spermatophyta</taxon>
        <taxon>Magnoliopsida</taxon>
        <taxon>eudicotyledons</taxon>
        <taxon>Gunneridae</taxon>
        <taxon>Pentapetalae</taxon>
        <taxon>Caryophyllales</taxon>
        <taxon>Chenopodiaceae</taxon>
        <taxon>Chenopodioideae</taxon>
        <taxon>Atripliceae</taxon>
        <taxon>Chenopodium</taxon>
    </lineage>
</organism>
<dbReference type="Proteomes" id="UP000596660">
    <property type="component" value="Unplaced"/>
</dbReference>
<evidence type="ECO:0000313" key="2">
    <source>
        <dbReference type="Proteomes" id="UP000596660"/>
    </source>
</evidence>
<evidence type="ECO:0000313" key="1">
    <source>
        <dbReference type="EnsemblPlants" id="AUR62022528-RA:cds"/>
    </source>
</evidence>
<protein>
    <submittedName>
        <fullName evidence="1">Uncharacterized protein</fullName>
    </submittedName>
</protein>
<dbReference type="SUPFAM" id="SSF54001">
    <property type="entry name" value="Cysteine proteinases"/>
    <property type="match status" value="1"/>
</dbReference>
<dbReference type="Gramene" id="AUR62022528-RA">
    <property type="protein sequence ID" value="AUR62022528-RA:cds"/>
    <property type="gene ID" value="AUR62022528"/>
</dbReference>
<name>A0A803M2T0_CHEQI</name>
<reference evidence="1" key="2">
    <citation type="submission" date="2021-03" db="UniProtKB">
        <authorList>
            <consortium name="EnsemblPlants"/>
        </authorList>
    </citation>
    <scope>IDENTIFICATION</scope>
</reference>
<sequence length="192" mass="22146">MIGASSQLTRCVTLLIDFKQSFRNMDFLAAVVGALFLCYLDHLHRVPNWWSIYPKLMVWDSEHVGAVVDEDQRFDEEFGYLTILDIAYREDHSLVPRDDGDLELVFFPVLDGSTKKGDEHWWCLCIDMVKKQFWMIDSLHSDPYEQHLELVTELACLVKLCFQLSGLEGDILFSQNTGNLYVDNADSLVTVM</sequence>
<dbReference type="AlphaFoldDB" id="A0A803M2T0"/>
<keyword evidence="2" id="KW-1185">Reference proteome</keyword>